<dbReference type="FunFam" id="3.40.1030.10:FF:000002">
    <property type="entry name" value="Anthranilate phosphoribosyltransferase"/>
    <property type="match status" value="1"/>
</dbReference>
<dbReference type="SUPFAM" id="SSF47648">
    <property type="entry name" value="Nucleoside phosphorylase/phosphoribosyltransferase N-terminal domain"/>
    <property type="match status" value="1"/>
</dbReference>
<dbReference type="GO" id="GO:0000162">
    <property type="term" value="P:L-tryptophan biosynthetic process"/>
    <property type="evidence" value="ECO:0007669"/>
    <property type="project" value="UniProtKB-UniRule"/>
</dbReference>
<feature type="binding site" evidence="9">
    <location>
        <position position="80"/>
    </location>
    <ligand>
        <name>anthranilate</name>
        <dbReference type="ChEBI" id="CHEBI:16567"/>
        <label>1</label>
    </ligand>
</feature>
<proteinExistence type="inferred from homology"/>
<dbReference type="PANTHER" id="PTHR43285:SF2">
    <property type="entry name" value="ANTHRANILATE PHOSPHORIBOSYLTRANSFERASE"/>
    <property type="match status" value="1"/>
</dbReference>
<feature type="binding site" evidence="9">
    <location>
        <position position="92"/>
    </location>
    <ligand>
        <name>Mg(2+)</name>
        <dbReference type="ChEBI" id="CHEBI:18420"/>
        <label>1</label>
    </ligand>
</feature>
<evidence type="ECO:0000256" key="1">
    <source>
        <dbReference type="ARBA" id="ARBA00004907"/>
    </source>
</evidence>
<comment type="catalytic activity">
    <reaction evidence="7 9">
        <text>N-(5-phospho-beta-D-ribosyl)anthranilate + diphosphate = 5-phospho-alpha-D-ribose 1-diphosphate + anthranilate</text>
        <dbReference type="Rhea" id="RHEA:11768"/>
        <dbReference type="ChEBI" id="CHEBI:16567"/>
        <dbReference type="ChEBI" id="CHEBI:18277"/>
        <dbReference type="ChEBI" id="CHEBI:33019"/>
        <dbReference type="ChEBI" id="CHEBI:58017"/>
        <dbReference type="EC" id="2.4.2.18"/>
    </reaction>
</comment>
<accession>A0A6P1M5J2</accession>
<comment type="function">
    <text evidence="9">Catalyzes the transfer of the phosphoribosyl group of 5-phosphorylribose-1-pyrophosphate (PRPP) to anthranilate to yield N-(5'-phosphoribosyl)-anthranilate (PRA).</text>
</comment>
<dbReference type="SUPFAM" id="SSF52418">
    <property type="entry name" value="Nucleoside phosphorylase/phosphoribosyltransferase catalytic domain"/>
    <property type="match status" value="1"/>
</dbReference>
<dbReference type="GO" id="GO:0000287">
    <property type="term" value="F:magnesium ion binding"/>
    <property type="evidence" value="ECO:0007669"/>
    <property type="project" value="UniProtKB-UniRule"/>
</dbReference>
<dbReference type="Proteomes" id="UP000464954">
    <property type="component" value="Chromosome"/>
</dbReference>
<dbReference type="EC" id="2.4.2.18" evidence="9"/>
<dbReference type="UniPathway" id="UPA00035">
    <property type="reaction ID" value="UER00041"/>
</dbReference>
<organism evidence="12 13">
    <name type="scientific">Tichowtungia aerotolerans</name>
    <dbReference type="NCBI Taxonomy" id="2697043"/>
    <lineage>
        <taxon>Bacteria</taxon>
        <taxon>Pseudomonadati</taxon>
        <taxon>Kiritimatiellota</taxon>
        <taxon>Tichowtungiia</taxon>
        <taxon>Tichowtungiales</taxon>
        <taxon>Tichowtungiaceae</taxon>
        <taxon>Tichowtungia</taxon>
    </lineage>
</organism>
<dbReference type="EMBL" id="CP047593">
    <property type="protein sequence ID" value="QHI70059.1"/>
    <property type="molecule type" value="Genomic_DNA"/>
</dbReference>
<dbReference type="RefSeq" id="WP_160629238.1">
    <property type="nucleotide sequence ID" value="NZ_CP047593.1"/>
</dbReference>
<keyword evidence="4 9" id="KW-0808">Transferase</keyword>
<protein>
    <recommendedName>
        <fullName evidence="9">Anthranilate phosphoribosyltransferase</fullName>
        <ecNumber evidence="9">2.4.2.18</ecNumber>
    </recommendedName>
</protein>
<feature type="domain" description="Glycosyl transferase family 3" evidence="10">
    <location>
        <begin position="73"/>
        <end position="324"/>
    </location>
</feature>
<dbReference type="GO" id="GO:0005829">
    <property type="term" value="C:cytosol"/>
    <property type="evidence" value="ECO:0007669"/>
    <property type="project" value="TreeGrafter"/>
</dbReference>
<dbReference type="AlphaFoldDB" id="A0A6P1M5J2"/>
<evidence type="ECO:0000256" key="3">
    <source>
        <dbReference type="ARBA" id="ARBA00022676"/>
    </source>
</evidence>
<feature type="binding site" evidence="9">
    <location>
        <position position="226"/>
    </location>
    <ligand>
        <name>Mg(2+)</name>
        <dbReference type="ChEBI" id="CHEBI:18420"/>
        <label>2</label>
    </ligand>
</feature>
<feature type="binding site" evidence="9">
    <location>
        <position position="225"/>
    </location>
    <ligand>
        <name>Mg(2+)</name>
        <dbReference type="ChEBI" id="CHEBI:18420"/>
        <label>2</label>
    </ligand>
</feature>
<feature type="binding site" evidence="9">
    <location>
        <position position="88"/>
    </location>
    <ligand>
        <name>5-phospho-alpha-D-ribose 1-diphosphate</name>
        <dbReference type="ChEBI" id="CHEBI:58017"/>
    </ligand>
</feature>
<evidence type="ECO:0000256" key="4">
    <source>
        <dbReference type="ARBA" id="ARBA00022679"/>
    </source>
</evidence>
<evidence type="ECO:0000256" key="7">
    <source>
        <dbReference type="ARBA" id="ARBA00052328"/>
    </source>
</evidence>
<feature type="binding site" evidence="9">
    <location>
        <begin position="90"/>
        <end position="93"/>
    </location>
    <ligand>
        <name>5-phospho-alpha-D-ribose 1-diphosphate</name>
        <dbReference type="ChEBI" id="CHEBI:58017"/>
    </ligand>
</feature>
<comment type="similarity">
    <text evidence="9">Belongs to the anthranilate phosphoribosyltransferase family.</text>
</comment>
<evidence type="ECO:0000313" key="12">
    <source>
        <dbReference type="EMBL" id="QHI70059.1"/>
    </source>
</evidence>
<sequence length="336" mass="34709">MIQQAVKALTEGIKLSRDEAYGAITDVMTGAATPAQTGAFITAVRMSGVTPEIIAGSAKAMRENMVKIPCNDPDAIDIVGTGGDGAHTFNISTASAFVTAGAGVTVAKHGSYGVSSKCGAANVLSELGVNLQYSPQKMEQCLNELGIAFLFAPTLHPAMKHAAGPRKELGFWSLFNILGPLCNPAGVTNGVLGVFSAELVPVMADACAQLGAKTLFVVHGNDGLDEITTTTTTLVTEIRRGKLETYEVQPAGFGFSATTSDITGGEPAENAVIVRSILEGKEKGPKRNIVLLNSAFAIMASGRASTPPEGIALAEESIDSGAALEKLKKLAEASQE</sequence>
<dbReference type="KEGG" id="taer:GT409_11570"/>
<dbReference type="Gene3D" id="1.20.970.10">
    <property type="entry name" value="Transferase, Pyrimidine Nucleoside Phosphorylase, Chain C"/>
    <property type="match status" value="1"/>
</dbReference>
<feature type="binding site" evidence="9">
    <location>
        <position position="226"/>
    </location>
    <ligand>
        <name>Mg(2+)</name>
        <dbReference type="ChEBI" id="CHEBI:18420"/>
        <label>1</label>
    </ligand>
</feature>
<dbReference type="PANTHER" id="PTHR43285">
    <property type="entry name" value="ANTHRANILATE PHOSPHORIBOSYLTRANSFERASE"/>
    <property type="match status" value="1"/>
</dbReference>
<feature type="binding site" evidence="9">
    <location>
        <position position="166"/>
    </location>
    <ligand>
        <name>anthranilate</name>
        <dbReference type="ChEBI" id="CHEBI:16567"/>
        <label>2</label>
    </ligand>
</feature>
<keyword evidence="2 9" id="KW-0028">Amino-acid biosynthesis</keyword>
<evidence type="ECO:0000259" key="10">
    <source>
        <dbReference type="Pfam" id="PF00591"/>
    </source>
</evidence>
<dbReference type="NCBIfam" id="TIGR01245">
    <property type="entry name" value="trpD"/>
    <property type="match status" value="1"/>
</dbReference>
<dbReference type="Gene3D" id="3.40.1030.10">
    <property type="entry name" value="Nucleoside phosphorylase/phosphoribosyltransferase catalytic domain"/>
    <property type="match status" value="1"/>
</dbReference>
<evidence type="ECO:0000256" key="2">
    <source>
        <dbReference type="ARBA" id="ARBA00022605"/>
    </source>
</evidence>
<reference evidence="12 13" key="1">
    <citation type="submission" date="2020-01" db="EMBL/GenBank/DDBJ databases">
        <title>Ponticoccus aerotolerans gen. nov., sp. nov., an anaerobic bacterium and proposal of Ponticoccusceae fam. nov., Ponticoccusles ord. nov. and Ponticoccuse classis nov. in the phylum Kiritimatiellaeota.</title>
        <authorList>
            <person name="Zhou L.Y."/>
            <person name="Du Z.J."/>
        </authorList>
    </citation>
    <scope>NUCLEOTIDE SEQUENCE [LARGE SCALE GENOMIC DNA]</scope>
    <source>
        <strain evidence="12 13">S-5007</strain>
    </source>
</reference>
<feature type="binding site" evidence="9">
    <location>
        <begin position="83"/>
        <end position="84"/>
    </location>
    <ligand>
        <name>5-phospho-alpha-D-ribose 1-diphosphate</name>
        <dbReference type="ChEBI" id="CHEBI:58017"/>
    </ligand>
</feature>
<feature type="binding site" evidence="9">
    <location>
        <begin position="108"/>
        <end position="116"/>
    </location>
    <ligand>
        <name>5-phospho-alpha-D-ribose 1-diphosphate</name>
        <dbReference type="ChEBI" id="CHEBI:58017"/>
    </ligand>
</feature>
<evidence type="ECO:0000256" key="8">
    <source>
        <dbReference type="ARBA" id="ARBA00061188"/>
    </source>
</evidence>
<keyword evidence="3 9" id="KW-0328">Glycosyltransferase</keyword>
<feature type="binding site" evidence="9">
    <location>
        <position position="80"/>
    </location>
    <ligand>
        <name>5-phospho-alpha-D-ribose 1-diphosphate</name>
        <dbReference type="ChEBI" id="CHEBI:58017"/>
    </ligand>
</feature>
<comment type="cofactor">
    <cofactor evidence="9">
        <name>Mg(2+)</name>
        <dbReference type="ChEBI" id="CHEBI:18420"/>
    </cofactor>
    <text evidence="9">Binds 2 magnesium ions per monomer.</text>
</comment>
<evidence type="ECO:0000256" key="5">
    <source>
        <dbReference type="ARBA" id="ARBA00022822"/>
    </source>
</evidence>
<dbReference type="InterPro" id="IPR036320">
    <property type="entry name" value="Glycosyl_Trfase_fam3_N_dom_sf"/>
</dbReference>
<evidence type="ECO:0000256" key="9">
    <source>
        <dbReference type="HAMAP-Rule" id="MF_00211"/>
    </source>
</evidence>
<comment type="similarity">
    <text evidence="8">In the C-terminal section; belongs to the anthranilate phosphoribosyltransferase family.</text>
</comment>
<dbReference type="InterPro" id="IPR005940">
    <property type="entry name" value="Anthranilate_Pribosyl_Tfrase"/>
</dbReference>
<keyword evidence="9" id="KW-0460">Magnesium</keyword>
<name>A0A6P1M5J2_9BACT</name>
<keyword evidence="6 9" id="KW-0057">Aromatic amino acid biosynthesis</keyword>
<comment type="subunit">
    <text evidence="9">Homodimer.</text>
</comment>
<feature type="binding site" evidence="9">
    <location>
        <position position="120"/>
    </location>
    <ligand>
        <name>5-phospho-alpha-D-ribose 1-diphosphate</name>
        <dbReference type="ChEBI" id="CHEBI:58017"/>
    </ligand>
</feature>
<evidence type="ECO:0000313" key="13">
    <source>
        <dbReference type="Proteomes" id="UP000464954"/>
    </source>
</evidence>
<comment type="caution">
    <text evidence="9">Lacks conserved residue(s) required for the propagation of feature annotation.</text>
</comment>
<dbReference type="Pfam" id="PF00591">
    <property type="entry name" value="Glycos_transf_3"/>
    <property type="match status" value="1"/>
</dbReference>
<dbReference type="GO" id="GO:0004048">
    <property type="term" value="F:anthranilate phosphoribosyltransferase activity"/>
    <property type="evidence" value="ECO:0007669"/>
    <property type="project" value="UniProtKB-UniRule"/>
</dbReference>
<keyword evidence="9" id="KW-0479">Metal-binding</keyword>
<dbReference type="Pfam" id="PF02885">
    <property type="entry name" value="Glycos_trans_3N"/>
    <property type="match status" value="1"/>
</dbReference>
<dbReference type="InterPro" id="IPR000312">
    <property type="entry name" value="Glycosyl_Trfase_fam3"/>
</dbReference>
<evidence type="ECO:0000259" key="11">
    <source>
        <dbReference type="Pfam" id="PF02885"/>
    </source>
</evidence>
<dbReference type="HAMAP" id="MF_00211">
    <property type="entry name" value="TrpD"/>
    <property type="match status" value="1"/>
</dbReference>
<dbReference type="InterPro" id="IPR017459">
    <property type="entry name" value="Glycosyl_Trfase_fam3_N_dom"/>
</dbReference>
<gene>
    <name evidence="9 12" type="primary">trpD</name>
    <name evidence="12" type="ORF">GT409_11570</name>
</gene>
<keyword evidence="5 9" id="KW-0822">Tryptophan biosynthesis</keyword>
<comment type="pathway">
    <text evidence="1 9">Amino-acid biosynthesis; L-tryptophan biosynthesis; L-tryptophan from chorismate: step 2/5.</text>
</comment>
<dbReference type="InterPro" id="IPR035902">
    <property type="entry name" value="Nuc_phospho_transferase"/>
</dbReference>
<evidence type="ECO:0000256" key="6">
    <source>
        <dbReference type="ARBA" id="ARBA00023141"/>
    </source>
</evidence>
<feature type="domain" description="Glycosyl transferase family 3 N-terminal" evidence="11">
    <location>
        <begin position="4"/>
        <end position="64"/>
    </location>
</feature>
<keyword evidence="13" id="KW-1185">Reference proteome</keyword>